<dbReference type="InterPro" id="IPR027417">
    <property type="entry name" value="P-loop_NTPase"/>
</dbReference>
<dbReference type="EMBL" id="LAZR01000302">
    <property type="protein sequence ID" value="KKN75919.1"/>
    <property type="molecule type" value="Genomic_DNA"/>
</dbReference>
<evidence type="ECO:0000313" key="1">
    <source>
        <dbReference type="EMBL" id="KKN75919.1"/>
    </source>
</evidence>
<dbReference type="AlphaFoldDB" id="A0A0F9T9R4"/>
<comment type="caution">
    <text evidence="1">The sequence shown here is derived from an EMBL/GenBank/DDBJ whole genome shotgun (WGS) entry which is preliminary data.</text>
</comment>
<name>A0A0F9T9R4_9ZZZZ</name>
<dbReference type="Gene3D" id="3.40.50.300">
    <property type="entry name" value="P-loop containing nucleotide triphosphate hydrolases"/>
    <property type="match status" value="1"/>
</dbReference>
<reference evidence="1" key="1">
    <citation type="journal article" date="2015" name="Nature">
        <title>Complex archaea that bridge the gap between prokaryotes and eukaryotes.</title>
        <authorList>
            <person name="Spang A."/>
            <person name="Saw J.H."/>
            <person name="Jorgensen S.L."/>
            <person name="Zaremba-Niedzwiedzka K."/>
            <person name="Martijn J."/>
            <person name="Lind A.E."/>
            <person name="van Eijk R."/>
            <person name="Schleper C."/>
            <person name="Guy L."/>
            <person name="Ettema T.J."/>
        </authorList>
    </citation>
    <scope>NUCLEOTIDE SEQUENCE</scope>
</reference>
<organism evidence="1">
    <name type="scientific">marine sediment metagenome</name>
    <dbReference type="NCBI Taxonomy" id="412755"/>
    <lineage>
        <taxon>unclassified sequences</taxon>
        <taxon>metagenomes</taxon>
        <taxon>ecological metagenomes</taxon>
    </lineage>
</organism>
<gene>
    <name evidence="1" type="ORF">LCGC14_0376270</name>
</gene>
<accession>A0A0F9T9R4</accession>
<sequence length="224" mass="25857">MKLIAISGKKQSGKTTAIKDLQSRIDVCEVLNFADCLKELVFSYFAAPTEEYKHTIHEPFMTEESKQLKHPCGKTYRELLQIIGTDMFRGLWPEIWIENYKFRAGILCTDYPQELTILTADVRFPNEVKCIQELGGHVIRLLRNPFGDKHESETALDLMERFSLDGGVAVHCIPSNPEDDNYEGQVRLLDNLNIRFDAVLDNRNMNIPEQNKAVIELIKERKWL</sequence>
<protein>
    <recommendedName>
        <fullName evidence="2">Deoxynucleotide monophosphate kinase</fullName>
    </recommendedName>
</protein>
<proteinExistence type="predicted"/>
<evidence type="ECO:0008006" key="2">
    <source>
        <dbReference type="Google" id="ProtNLM"/>
    </source>
</evidence>